<proteinExistence type="predicted"/>
<feature type="signal peptide" evidence="1">
    <location>
        <begin position="1"/>
        <end position="27"/>
    </location>
</feature>
<dbReference type="Proteomes" id="UP000580250">
    <property type="component" value="Unassembled WGS sequence"/>
</dbReference>
<evidence type="ECO:0000256" key="1">
    <source>
        <dbReference type="SAM" id="SignalP"/>
    </source>
</evidence>
<feature type="chain" id="PRO_5035586545" evidence="1">
    <location>
        <begin position="28"/>
        <end position="94"/>
    </location>
</feature>
<dbReference type="AlphaFoldDB" id="A0A6V7V4D0"/>
<protein>
    <submittedName>
        <fullName evidence="2">Uncharacterized protein</fullName>
    </submittedName>
</protein>
<gene>
    <name evidence="2" type="ORF">MENT_LOCUS20470</name>
    <name evidence="3" type="ORF">MENT_LOCUS30944</name>
</gene>
<evidence type="ECO:0000313" key="3">
    <source>
        <dbReference type="EMBL" id="CAD2178963.1"/>
    </source>
</evidence>
<keyword evidence="1" id="KW-0732">Signal</keyword>
<organism evidence="2 4">
    <name type="scientific">Meloidogyne enterolobii</name>
    <name type="common">Root-knot nematode worm</name>
    <name type="synonym">Meloidogyne mayaguensis</name>
    <dbReference type="NCBI Taxonomy" id="390850"/>
    <lineage>
        <taxon>Eukaryota</taxon>
        <taxon>Metazoa</taxon>
        <taxon>Ecdysozoa</taxon>
        <taxon>Nematoda</taxon>
        <taxon>Chromadorea</taxon>
        <taxon>Rhabditida</taxon>
        <taxon>Tylenchina</taxon>
        <taxon>Tylenchomorpha</taxon>
        <taxon>Tylenchoidea</taxon>
        <taxon>Meloidogynidae</taxon>
        <taxon>Meloidogyninae</taxon>
        <taxon>Meloidogyne</taxon>
    </lineage>
</organism>
<comment type="caution">
    <text evidence="2">The sequence shown here is derived from an EMBL/GenBank/DDBJ whole genome shotgun (WGS) entry which is preliminary data.</text>
</comment>
<dbReference type="OrthoDB" id="5890444at2759"/>
<sequence length="94" mass="10820">MTNQRISCTQTLLVFHCLSLFLFYANSQPIMFAAPTFVKMSNGVIWPSLLLRPTDMDNENIFSQNPQEFVKVATPRKRAIMRLGKRALMRLGKK</sequence>
<evidence type="ECO:0000313" key="4">
    <source>
        <dbReference type="Proteomes" id="UP000580250"/>
    </source>
</evidence>
<dbReference type="EMBL" id="CAJEWN010000149">
    <property type="protein sequence ID" value="CAD2169149.1"/>
    <property type="molecule type" value="Genomic_DNA"/>
</dbReference>
<reference evidence="2 4" key="1">
    <citation type="submission" date="2020-08" db="EMBL/GenBank/DDBJ databases">
        <authorList>
            <person name="Koutsovoulos G."/>
            <person name="Danchin GJ E."/>
        </authorList>
    </citation>
    <scope>NUCLEOTIDE SEQUENCE [LARGE SCALE GENOMIC DNA]</scope>
</reference>
<evidence type="ECO:0000313" key="2">
    <source>
        <dbReference type="EMBL" id="CAD2169149.1"/>
    </source>
</evidence>
<name>A0A6V7V4D0_MELEN</name>
<accession>A0A6V7V4D0</accession>
<dbReference type="EMBL" id="CAJEWN010000332">
    <property type="protein sequence ID" value="CAD2178963.1"/>
    <property type="molecule type" value="Genomic_DNA"/>
</dbReference>